<protein>
    <submittedName>
        <fullName evidence="1">Uncharacterized protein</fullName>
    </submittedName>
</protein>
<name>A0ACB9GSJ8_9ASTR</name>
<dbReference type="Proteomes" id="UP001056120">
    <property type="component" value="Linkage Group LG14"/>
</dbReference>
<sequence>MHKLPTIDFTNKRNLKPGSTSWLATSIEATRSLEEYGCFIAEFDKVTTELNDTVFKGLQDLFDLPTEVKVQNKSAKPSHGYAGQIPTIPLFESMGFDYSNTPDGVKSFVDVMWPNGNEAFSATVLAYNRLAAELEEIVTRMVFETYGVEKNLDAHWKMVTYLCRVMRYRAPEKNDTNIGLVPHTDKDFITVLHQNGVNGLEVKARDGQWFSVELKPSSHIVILGDEAMAWSNGRKQSRKEFVDEEHPLLFKPFDHLKFLEFCNKPENRALESAIKAYCGV</sequence>
<organism evidence="1 2">
    <name type="scientific">Smallanthus sonchifolius</name>
    <dbReference type="NCBI Taxonomy" id="185202"/>
    <lineage>
        <taxon>Eukaryota</taxon>
        <taxon>Viridiplantae</taxon>
        <taxon>Streptophyta</taxon>
        <taxon>Embryophyta</taxon>
        <taxon>Tracheophyta</taxon>
        <taxon>Spermatophyta</taxon>
        <taxon>Magnoliopsida</taxon>
        <taxon>eudicotyledons</taxon>
        <taxon>Gunneridae</taxon>
        <taxon>Pentapetalae</taxon>
        <taxon>asterids</taxon>
        <taxon>campanulids</taxon>
        <taxon>Asterales</taxon>
        <taxon>Asteraceae</taxon>
        <taxon>Asteroideae</taxon>
        <taxon>Heliantheae alliance</taxon>
        <taxon>Millerieae</taxon>
        <taxon>Smallanthus</taxon>
    </lineage>
</organism>
<keyword evidence="2" id="KW-1185">Reference proteome</keyword>
<gene>
    <name evidence="1" type="ORF">L1987_45173</name>
</gene>
<accession>A0ACB9GSJ8</accession>
<reference evidence="1 2" key="2">
    <citation type="journal article" date="2022" name="Mol. Ecol. Resour.">
        <title>The genomes of chicory, endive, great burdock and yacon provide insights into Asteraceae paleo-polyploidization history and plant inulin production.</title>
        <authorList>
            <person name="Fan W."/>
            <person name="Wang S."/>
            <person name="Wang H."/>
            <person name="Wang A."/>
            <person name="Jiang F."/>
            <person name="Liu H."/>
            <person name="Zhao H."/>
            <person name="Xu D."/>
            <person name="Zhang Y."/>
        </authorList>
    </citation>
    <scope>NUCLEOTIDE SEQUENCE [LARGE SCALE GENOMIC DNA]</scope>
    <source>
        <strain evidence="2">cv. Yunnan</strain>
        <tissue evidence="1">Leaves</tissue>
    </source>
</reference>
<proteinExistence type="predicted"/>
<dbReference type="EMBL" id="CM042031">
    <property type="protein sequence ID" value="KAI3786046.1"/>
    <property type="molecule type" value="Genomic_DNA"/>
</dbReference>
<evidence type="ECO:0000313" key="2">
    <source>
        <dbReference type="Proteomes" id="UP001056120"/>
    </source>
</evidence>
<evidence type="ECO:0000313" key="1">
    <source>
        <dbReference type="EMBL" id="KAI3786046.1"/>
    </source>
</evidence>
<reference evidence="2" key="1">
    <citation type="journal article" date="2022" name="Mol. Ecol. Resour.">
        <title>The genomes of chicory, endive, great burdock and yacon provide insights into Asteraceae palaeo-polyploidization history and plant inulin production.</title>
        <authorList>
            <person name="Fan W."/>
            <person name="Wang S."/>
            <person name="Wang H."/>
            <person name="Wang A."/>
            <person name="Jiang F."/>
            <person name="Liu H."/>
            <person name="Zhao H."/>
            <person name="Xu D."/>
            <person name="Zhang Y."/>
        </authorList>
    </citation>
    <scope>NUCLEOTIDE SEQUENCE [LARGE SCALE GENOMIC DNA]</scope>
    <source>
        <strain evidence="2">cv. Yunnan</strain>
    </source>
</reference>
<comment type="caution">
    <text evidence="1">The sequence shown here is derived from an EMBL/GenBank/DDBJ whole genome shotgun (WGS) entry which is preliminary data.</text>
</comment>